<gene>
    <name evidence="3" type="ORF">GCM10010987_54660</name>
    <name evidence="4" type="ORF">XH86_29325</name>
</gene>
<evidence type="ECO:0000313" key="6">
    <source>
        <dbReference type="Proteomes" id="UP000625079"/>
    </source>
</evidence>
<dbReference type="Pfam" id="PF13579">
    <property type="entry name" value="Glyco_trans_4_4"/>
    <property type="match status" value="1"/>
</dbReference>
<dbReference type="PANTHER" id="PTHR45947">
    <property type="entry name" value="SULFOQUINOVOSYL TRANSFERASE SQD2"/>
    <property type="match status" value="1"/>
</dbReference>
<dbReference type="EMBL" id="CP030057">
    <property type="protein sequence ID" value="QOZ62386.1"/>
    <property type="molecule type" value="Genomic_DNA"/>
</dbReference>
<dbReference type="InterPro" id="IPR050194">
    <property type="entry name" value="Glycosyltransferase_grp1"/>
</dbReference>
<dbReference type="SUPFAM" id="SSF53756">
    <property type="entry name" value="UDP-Glycosyltransferase/glycogen phosphorylase"/>
    <property type="match status" value="1"/>
</dbReference>
<dbReference type="PANTHER" id="PTHR45947:SF3">
    <property type="entry name" value="SULFOQUINOVOSYL TRANSFERASE SQD2"/>
    <property type="match status" value="1"/>
</dbReference>
<feature type="domain" description="Glycosyltransferase subfamily 4-like N-terminal" evidence="2">
    <location>
        <begin position="20"/>
        <end position="154"/>
    </location>
</feature>
<dbReference type="CDD" id="cd03823">
    <property type="entry name" value="GT4_ExpE7-like"/>
    <property type="match status" value="1"/>
</dbReference>
<evidence type="ECO:0000313" key="4">
    <source>
        <dbReference type="EMBL" id="QOZ62386.1"/>
    </source>
</evidence>
<dbReference type="Proteomes" id="UP000625079">
    <property type="component" value="Unassembled WGS sequence"/>
</dbReference>
<feature type="domain" description="Glycosyl transferase family 1" evidence="1">
    <location>
        <begin position="223"/>
        <end position="370"/>
    </location>
</feature>
<dbReference type="OrthoDB" id="9807414at2"/>
<dbReference type="AlphaFoldDB" id="A0A410VC90"/>
<organism evidence="3 6">
    <name type="scientific">Bradyrhizobium guangdongense</name>
    <dbReference type="NCBI Taxonomy" id="1325090"/>
    <lineage>
        <taxon>Bacteria</taxon>
        <taxon>Pseudomonadati</taxon>
        <taxon>Pseudomonadota</taxon>
        <taxon>Alphaproteobacteria</taxon>
        <taxon>Hyphomicrobiales</taxon>
        <taxon>Nitrobacteraceae</taxon>
        <taxon>Bradyrhizobium</taxon>
    </lineage>
</organism>
<protein>
    <submittedName>
        <fullName evidence="3">Glycosyl transferase</fullName>
    </submittedName>
</protein>
<keyword evidence="3" id="KW-0808">Transferase</keyword>
<dbReference type="EMBL" id="BMHC01000015">
    <property type="protein sequence ID" value="GGI29487.1"/>
    <property type="molecule type" value="Genomic_DNA"/>
</dbReference>
<reference evidence="4 5" key="2">
    <citation type="submission" date="2018-06" db="EMBL/GenBank/DDBJ databases">
        <title>Comparative genomics of rhizobia nodulating Arachis hypogaea in China.</title>
        <authorList>
            <person name="Li Y."/>
        </authorList>
    </citation>
    <scope>NUCLEOTIDE SEQUENCE [LARGE SCALE GENOMIC DNA]</scope>
    <source>
        <strain evidence="4 5">CCBAU 51658</strain>
    </source>
</reference>
<evidence type="ECO:0000313" key="3">
    <source>
        <dbReference type="EMBL" id="GGI29487.1"/>
    </source>
</evidence>
<name>A0A410VC90_9BRAD</name>
<dbReference type="Pfam" id="PF00534">
    <property type="entry name" value="Glycos_transf_1"/>
    <property type="match status" value="1"/>
</dbReference>
<keyword evidence="5" id="KW-1185">Reference proteome</keyword>
<evidence type="ECO:0000313" key="5">
    <source>
        <dbReference type="Proteomes" id="UP000593880"/>
    </source>
</evidence>
<dbReference type="Gene3D" id="3.40.50.2000">
    <property type="entry name" value="Glycogen Phosphorylase B"/>
    <property type="match status" value="2"/>
</dbReference>
<sequence>MRILITSSLYPTPGAPKVIGGAEIFVRRIAEGLLKSGDTVEVVRAASLPEQPMETSGGIDVYSAPVRNIYRPFTGQRSAPARGLWHAMEDWSRSADLVASRIKAFKPDVLHSNNLSGLTTAVWKVAAELGVPVLHTLHDYYLTCPRCSRFSDGKTCEHTCMSCTLLTINRRKATRYLRGVVGVSQRILDIHLQTGLFADTELRRVIAHASTMPVSAPAKGPAGPPLTFGFIGRLTEEKGIYNLVKAFADLPRDRVRLVIAGVASAEIQHELRAMAPKAHIEFLGFVEPEQFYRQIDVVVIPPIWEEPGPLVVADAQAARKPFLGTRFGGIPEAVKRGAVGWLTAPDPKSLADSILRIIANPQELAEMFERLANKNDHRTFADVIDEYRDAFALLSRHPQ</sequence>
<evidence type="ECO:0000259" key="1">
    <source>
        <dbReference type="Pfam" id="PF00534"/>
    </source>
</evidence>
<dbReference type="InterPro" id="IPR028098">
    <property type="entry name" value="Glyco_trans_4-like_N"/>
</dbReference>
<dbReference type="GO" id="GO:0016757">
    <property type="term" value="F:glycosyltransferase activity"/>
    <property type="evidence" value="ECO:0007669"/>
    <property type="project" value="InterPro"/>
</dbReference>
<evidence type="ECO:0000259" key="2">
    <source>
        <dbReference type="Pfam" id="PF13579"/>
    </source>
</evidence>
<accession>A0A410VC90</accession>
<dbReference type="RefSeq" id="WP_128967965.1">
    <property type="nucleotide sequence ID" value="NZ_BMHC01000015.1"/>
</dbReference>
<dbReference type="Proteomes" id="UP000593880">
    <property type="component" value="Chromosome"/>
</dbReference>
<reference evidence="3" key="3">
    <citation type="submission" date="2022-12" db="EMBL/GenBank/DDBJ databases">
        <authorList>
            <person name="Sun Q."/>
            <person name="Zhou Y."/>
        </authorList>
    </citation>
    <scope>NUCLEOTIDE SEQUENCE</scope>
    <source>
        <strain evidence="3">CGMCC 1.15034</strain>
    </source>
</reference>
<reference evidence="3" key="1">
    <citation type="journal article" date="2014" name="Int. J. Syst. Evol. Microbiol.">
        <title>Complete genome sequence of Corynebacterium casei LMG S-19264T (=DSM 44701T), isolated from a smear-ripened cheese.</title>
        <authorList>
            <consortium name="US DOE Joint Genome Institute (JGI-PGF)"/>
            <person name="Walter F."/>
            <person name="Albersmeier A."/>
            <person name="Kalinowski J."/>
            <person name="Ruckert C."/>
        </authorList>
    </citation>
    <scope>NUCLEOTIDE SEQUENCE</scope>
    <source>
        <strain evidence="3">CGMCC 1.15034</strain>
    </source>
</reference>
<dbReference type="InterPro" id="IPR001296">
    <property type="entry name" value="Glyco_trans_1"/>
</dbReference>
<proteinExistence type="predicted"/>